<dbReference type="AlphaFoldDB" id="A0A1K2I732"/>
<name>A0A1K2I732_9LACO</name>
<organism evidence="1">
    <name type="scientific">Loigolactobacillus rennini</name>
    <dbReference type="NCBI Taxonomy" id="238013"/>
    <lineage>
        <taxon>Bacteria</taxon>
        <taxon>Bacillati</taxon>
        <taxon>Bacillota</taxon>
        <taxon>Bacilli</taxon>
        <taxon>Lactobacillales</taxon>
        <taxon>Lactobacillaceae</taxon>
        <taxon>Loigolactobacillus</taxon>
    </lineage>
</organism>
<dbReference type="EMBL" id="LT634362">
    <property type="protein sequence ID" value="SFZ88198.1"/>
    <property type="molecule type" value="Genomic_DNA"/>
</dbReference>
<proteinExistence type="predicted"/>
<protein>
    <submittedName>
        <fullName evidence="1">Uncharacterized protein</fullName>
    </submittedName>
</protein>
<sequence length="37" mass="3951">MSEPDSTTQETKAMAPIAVYGIKALRSNNLNDVEAAN</sequence>
<gene>
    <name evidence="1" type="ORF">LREN565_1311</name>
</gene>
<evidence type="ECO:0000313" key="1">
    <source>
        <dbReference type="EMBL" id="SFZ88198.1"/>
    </source>
</evidence>
<reference evidence="1" key="1">
    <citation type="submission" date="2016-11" db="EMBL/GenBank/DDBJ databases">
        <authorList>
            <person name="Jaros S."/>
            <person name="Januszkiewicz K."/>
            <person name="Wedrychowicz H."/>
        </authorList>
    </citation>
    <scope>NUCLEOTIDE SEQUENCE</scope>
    <source>
        <strain evidence="1">ACA-DC 565</strain>
    </source>
</reference>
<accession>A0A1K2I732</accession>